<proteinExistence type="predicted"/>
<comment type="caution">
    <text evidence="1">The sequence shown here is derived from an EMBL/GenBank/DDBJ whole genome shotgun (WGS) entry which is preliminary data.</text>
</comment>
<sequence>MIFGNEAPFHLKPIPYRGVRKHQAEVLQHPPGYQHPIIPIPPCSVPNIEAGRPDVSSTATHLSRSPAFISPTPTVKLSTADRTSWYSSSSPCTVRSTAVPALTLAAPLHLLQQKQHNPRDRCDSGRGGDAFLSDTQRLDPHMTADAALRQERVRECRKRLGYQKARSDRAAAREATLRASRNAAFEAEQRRLANAAGTARSNREQDDRDPITHQCYTVEAEQKVMGADTTVRSRYAARQRFLDRQMNSTEYNILSWQLR</sequence>
<reference evidence="2" key="1">
    <citation type="journal article" date="2021" name="Microbiol. Resour. Announc.">
        <title>LGAAP: Leishmaniinae Genome Assembly and Annotation Pipeline.</title>
        <authorList>
            <person name="Almutairi H."/>
            <person name="Urbaniak M.D."/>
            <person name="Bates M.D."/>
            <person name="Jariyapan N."/>
            <person name="Kwakye-Nuako G."/>
            <person name="Thomaz-Soccol V."/>
            <person name="Al-Salem W.S."/>
            <person name="Dillon R.J."/>
            <person name="Bates P.A."/>
            <person name="Gatherer D."/>
        </authorList>
    </citation>
    <scope>NUCLEOTIDE SEQUENCE [LARGE SCALE GENOMIC DNA]</scope>
</reference>
<protein>
    <submittedName>
        <fullName evidence="1">Uncharacterized protein</fullName>
    </submittedName>
</protein>
<dbReference type="KEGG" id="loi:92360194"/>
<keyword evidence="2" id="KW-1185">Reference proteome</keyword>
<evidence type="ECO:0000313" key="2">
    <source>
        <dbReference type="Proteomes" id="UP000674143"/>
    </source>
</evidence>
<dbReference type="Proteomes" id="UP000674143">
    <property type="component" value="Unassembled WGS sequence"/>
</dbReference>
<reference evidence="2" key="2">
    <citation type="journal article" date="2021" name="Sci. Data">
        <title>Chromosome-scale genome sequencing, assembly and annotation of six genomes from subfamily Leishmaniinae.</title>
        <authorList>
            <person name="Almutairi H."/>
            <person name="Urbaniak M.D."/>
            <person name="Bates M.D."/>
            <person name="Jariyapan N."/>
            <person name="Kwakye-Nuako G."/>
            <person name="Thomaz Soccol V."/>
            <person name="Al-Salem W.S."/>
            <person name="Dillon R.J."/>
            <person name="Bates P.A."/>
            <person name="Gatherer D."/>
        </authorList>
    </citation>
    <scope>NUCLEOTIDE SEQUENCE [LARGE SCALE GENOMIC DNA]</scope>
</reference>
<dbReference type="AlphaFoldDB" id="A0A836GNA7"/>
<accession>A0A836GNA7</accession>
<organism evidence="1 2">
    <name type="scientific">Leishmania orientalis</name>
    <dbReference type="NCBI Taxonomy" id="2249476"/>
    <lineage>
        <taxon>Eukaryota</taxon>
        <taxon>Discoba</taxon>
        <taxon>Euglenozoa</taxon>
        <taxon>Kinetoplastea</taxon>
        <taxon>Metakinetoplastina</taxon>
        <taxon>Trypanosomatida</taxon>
        <taxon>Trypanosomatidae</taxon>
        <taxon>Leishmaniinae</taxon>
        <taxon>Leishmania</taxon>
    </lineage>
</organism>
<dbReference type="EMBL" id="JAFHLR010000027">
    <property type="protein sequence ID" value="KAG5475689.1"/>
    <property type="molecule type" value="Genomic_DNA"/>
</dbReference>
<gene>
    <name evidence="1" type="ORF">LSCM4_04273</name>
</gene>
<dbReference type="RefSeq" id="XP_067062197.1">
    <property type="nucleotide sequence ID" value="XM_067206260.1"/>
</dbReference>
<evidence type="ECO:0000313" key="1">
    <source>
        <dbReference type="EMBL" id="KAG5475689.1"/>
    </source>
</evidence>
<name>A0A836GNA7_9TRYP</name>
<dbReference type="SMR" id="A0A836GNA7"/>
<dbReference type="GeneID" id="92360194"/>